<sequence length="187" mass="21599">MMKLSIKNMVCNRCITAVELELEKLELHAVSITLGEVELETECSEIQKNDLLKRLRSLGFDLIDDKKNITIERIKTVLIDLVYNKNNVLNSNLSDYLANDLAQDYSALSNLFSEIEGITIERYFIAQKIERVKELLTYDELTLSEIAIQLQYSNVAHLSNQFKKTTGFTPTYFKQLKVKTRKQIDDL</sequence>
<gene>
    <name evidence="5" type="ORF">BC952_0906</name>
</gene>
<keyword evidence="2" id="KW-0238">DNA-binding</keyword>
<keyword evidence="6" id="KW-1185">Reference proteome</keyword>
<accession>A0A495S6J6</accession>
<evidence type="ECO:0000313" key="5">
    <source>
        <dbReference type="EMBL" id="RKS95249.1"/>
    </source>
</evidence>
<dbReference type="SMART" id="SM00342">
    <property type="entry name" value="HTH_ARAC"/>
    <property type="match status" value="1"/>
</dbReference>
<dbReference type="InterPro" id="IPR018060">
    <property type="entry name" value="HTH_AraC"/>
</dbReference>
<dbReference type="AlphaFoldDB" id="A0A495S6J6"/>
<protein>
    <submittedName>
        <fullName evidence="5">AraC family transcriptional regulator</fullName>
    </submittedName>
</protein>
<dbReference type="OrthoDB" id="952277at2"/>
<organism evidence="5 6">
    <name type="scientific">Flavobacterium limicola</name>
    <dbReference type="NCBI Taxonomy" id="180441"/>
    <lineage>
        <taxon>Bacteria</taxon>
        <taxon>Pseudomonadati</taxon>
        <taxon>Bacteroidota</taxon>
        <taxon>Flavobacteriia</taxon>
        <taxon>Flavobacteriales</taxon>
        <taxon>Flavobacteriaceae</taxon>
        <taxon>Flavobacterium</taxon>
    </lineage>
</organism>
<keyword evidence="1" id="KW-0805">Transcription regulation</keyword>
<evidence type="ECO:0000256" key="1">
    <source>
        <dbReference type="ARBA" id="ARBA00023015"/>
    </source>
</evidence>
<dbReference type="PROSITE" id="PS00041">
    <property type="entry name" value="HTH_ARAC_FAMILY_1"/>
    <property type="match status" value="1"/>
</dbReference>
<keyword evidence="3" id="KW-0804">Transcription</keyword>
<dbReference type="Gene3D" id="1.10.10.60">
    <property type="entry name" value="Homeodomain-like"/>
    <property type="match status" value="1"/>
</dbReference>
<proteinExistence type="predicted"/>
<dbReference type="Pfam" id="PF12833">
    <property type="entry name" value="HTH_18"/>
    <property type="match status" value="1"/>
</dbReference>
<dbReference type="Proteomes" id="UP000280091">
    <property type="component" value="Unassembled WGS sequence"/>
</dbReference>
<dbReference type="SUPFAM" id="SSF46689">
    <property type="entry name" value="Homeodomain-like"/>
    <property type="match status" value="1"/>
</dbReference>
<evidence type="ECO:0000313" key="6">
    <source>
        <dbReference type="Proteomes" id="UP000280091"/>
    </source>
</evidence>
<reference evidence="5 6" key="1">
    <citation type="submission" date="2018-10" db="EMBL/GenBank/DDBJ databases">
        <title>Genomic Encyclopedia of Archaeal and Bacterial Type Strains, Phase II (KMG-II): from individual species to whole genera.</title>
        <authorList>
            <person name="Goeker M."/>
        </authorList>
    </citation>
    <scope>NUCLEOTIDE SEQUENCE [LARGE SCALE GENOMIC DNA]</scope>
    <source>
        <strain evidence="5 6">DSM 15094</strain>
    </source>
</reference>
<dbReference type="GO" id="GO:0003700">
    <property type="term" value="F:DNA-binding transcription factor activity"/>
    <property type="evidence" value="ECO:0007669"/>
    <property type="project" value="InterPro"/>
</dbReference>
<dbReference type="EMBL" id="RBXA01000001">
    <property type="protein sequence ID" value="RKS95249.1"/>
    <property type="molecule type" value="Genomic_DNA"/>
</dbReference>
<dbReference type="PANTHER" id="PTHR43280">
    <property type="entry name" value="ARAC-FAMILY TRANSCRIPTIONAL REGULATOR"/>
    <property type="match status" value="1"/>
</dbReference>
<dbReference type="SUPFAM" id="SSF55008">
    <property type="entry name" value="HMA, heavy metal-associated domain"/>
    <property type="match status" value="1"/>
</dbReference>
<feature type="domain" description="HTH araC/xylS-type" evidence="4">
    <location>
        <begin position="97"/>
        <end position="176"/>
    </location>
</feature>
<dbReference type="PROSITE" id="PS01124">
    <property type="entry name" value="HTH_ARAC_FAMILY_2"/>
    <property type="match status" value="1"/>
</dbReference>
<name>A0A495S6J6_9FLAO</name>
<evidence type="ECO:0000256" key="2">
    <source>
        <dbReference type="ARBA" id="ARBA00023125"/>
    </source>
</evidence>
<dbReference type="PANTHER" id="PTHR43280:SF2">
    <property type="entry name" value="HTH-TYPE TRANSCRIPTIONAL REGULATOR EXSA"/>
    <property type="match status" value="1"/>
</dbReference>
<dbReference type="GO" id="GO:0043565">
    <property type="term" value="F:sequence-specific DNA binding"/>
    <property type="evidence" value="ECO:0007669"/>
    <property type="project" value="InterPro"/>
</dbReference>
<evidence type="ECO:0000259" key="4">
    <source>
        <dbReference type="PROSITE" id="PS01124"/>
    </source>
</evidence>
<dbReference type="Gene3D" id="3.30.70.100">
    <property type="match status" value="1"/>
</dbReference>
<evidence type="ECO:0000256" key="3">
    <source>
        <dbReference type="ARBA" id="ARBA00023163"/>
    </source>
</evidence>
<comment type="caution">
    <text evidence="5">The sequence shown here is derived from an EMBL/GenBank/DDBJ whole genome shotgun (WGS) entry which is preliminary data.</text>
</comment>
<dbReference type="GO" id="GO:0046872">
    <property type="term" value="F:metal ion binding"/>
    <property type="evidence" value="ECO:0007669"/>
    <property type="project" value="InterPro"/>
</dbReference>
<dbReference type="RefSeq" id="WP_121364387.1">
    <property type="nucleotide sequence ID" value="NZ_RBXA01000001.1"/>
</dbReference>
<dbReference type="InterPro" id="IPR009057">
    <property type="entry name" value="Homeodomain-like_sf"/>
</dbReference>
<dbReference type="InterPro" id="IPR018062">
    <property type="entry name" value="HTH_AraC-typ_CS"/>
</dbReference>
<dbReference type="InterPro" id="IPR036163">
    <property type="entry name" value="HMA_dom_sf"/>
</dbReference>